<feature type="region of interest" description="Disordered" evidence="1">
    <location>
        <begin position="1"/>
        <end position="34"/>
    </location>
</feature>
<feature type="region of interest" description="Disordered" evidence="1">
    <location>
        <begin position="115"/>
        <end position="149"/>
    </location>
</feature>
<comment type="caution">
    <text evidence="2">The sequence shown here is derived from an EMBL/GenBank/DDBJ whole genome shotgun (WGS) entry which is preliminary data.</text>
</comment>
<dbReference type="Proteomes" id="UP000614334">
    <property type="component" value="Unassembled WGS sequence"/>
</dbReference>
<gene>
    <name evidence="2" type="ORF">RHS01_01198</name>
</gene>
<feature type="compositionally biased region" description="Polar residues" evidence="1">
    <location>
        <begin position="125"/>
        <end position="137"/>
    </location>
</feature>
<dbReference type="EMBL" id="JACYCF010000001">
    <property type="protein sequence ID" value="KAF8761652.1"/>
    <property type="molecule type" value="Genomic_DNA"/>
</dbReference>
<feature type="compositionally biased region" description="Basic residues" evidence="1">
    <location>
        <begin position="140"/>
        <end position="149"/>
    </location>
</feature>
<proteinExistence type="predicted"/>
<dbReference type="AlphaFoldDB" id="A0A8H7IMR9"/>
<evidence type="ECO:0000313" key="3">
    <source>
        <dbReference type="Proteomes" id="UP000614334"/>
    </source>
</evidence>
<reference evidence="2" key="1">
    <citation type="submission" date="2020-09" db="EMBL/GenBank/DDBJ databases">
        <title>Comparative genome analyses of four rice-infecting Rhizoctonia solani isolates reveal extensive enrichment of homogalacturonan modification genes.</title>
        <authorList>
            <person name="Lee D.-Y."/>
            <person name="Jeon J."/>
            <person name="Kim K.-T."/>
            <person name="Cheong K."/>
            <person name="Song H."/>
            <person name="Choi G."/>
            <person name="Ko J."/>
            <person name="Opiyo S.O."/>
            <person name="Zuo S."/>
            <person name="Madhav S."/>
            <person name="Lee Y.-H."/>
            <person name="Wang G.-L."/>
        </authorList>
    </citation>
    <scope>NUCLEOTIDE SEQUENCE</scope>
    <source>
        <strain evidence="2">AG1-IA B2</strain>
    </source>
</reference>
<feature type="compositionally biased region" description="Polar residues" evidence="1">
    <location>
        <begin position="17"/>
        <end position="34"/>
    </location>
</feature>
<organism evidence="2 3">
    <name type="scientific">Rhizoctonia solani</name>
    <dbReference type="NCBI Taxonomy" id="456999"/>
    <lineage>
        <taxon>Eukaryota</taxon>
        <taxon>Fungi</taxon>
        <taxon>Dikarya</taxon>
        <taxon>Basidiomycota</taxon>
        <taxon>Agaricomycotina</taxon>
        <taxon>Agaricomycetes</taxon>
        <taxon>Cantharellales</taxon>
        <taxon>Ceratobasidiaceae</taxon>
        <taxon>Rhizoctonia</taxon>
    </lineage>
</organism>
<accession>A0A8H7IMR9</accession>
<evidence type="ECO:0000313" key="2">
    <source>
        <dbReference type="EMBL" id="KAF8761652.1"/>
    </source>
</evidence>
<evidence type="ECO:0000256" key="1">
    <source>
        <dbReference type="SAM" id="MobiDB-lite"/>
    </source>
</evidence>
<name>A0A8H7IMR9_9AGAM</name>
<protein>
    <submittedName>
        <fullName evidence="2">Uncharacterized protein</fullName>
    </submittedName>
</protein>
<sequence length="149" mass="16359">MVDQGALRAQGPKIQPRVSSQPPGGHTQGPNPSRAQISVKAIQTCTENAKAKCWNDFINTAEAKALWNAYKWMRGQEENAGNAQIPTLRATAPNGSTTLFSTNEEKSAALYQTFFPTPPPIDVPTTRTQMKSRNSDQSPKRRSLRLYGS</sequence>